<feature type="compositionally biased region" description="Acidic residues" evidence="1">
    <location>
        <begin position="231"/>
        <end position="240"/>
    </location>
</feature>
<keyword evidence="2" id="KW-0812">Transmembrane</keyword>
<dbReference type="AlphaFoldDB" id="A0A8J7A9R2"/>
<dbReference type="RefSeq" id="WP_193909049.1">
    <property type="nucleotide sequence ID" value="NZ_JADEXG010000041.1"/>
</dbReference>
<dbReference type="NCBIfam" id="NF033183">
    <property type="entry name" value="colliding_TM"/>
    <property type="match status" value="1"/>
</dbReference>
<dbReference type="InterPro" id="IPR049610">
    <property type="entry name" value="LCTMP-like"/>
</dbReference>
<feature type="transmembrane region" description="Helical" evidence="2">
    <location>
        <begin position="130"/>
        <end position="148"/>
    </location>
</feature>
<dbReference type="EMBL" id="JADEXG010000041">
    <property type="protein sequence ID" value="MBE9078820.1"/>
    <property type="molecule type" value="Genomic_DNA"/>
</dbReference>
<feature type="compositionally biased region" description="Low complexity" evidence="1">
    <location>
        <begin position="200"/>
        <end position="214"/>
    </location>
</feature>
<feature type="transmembrane region" description="Helical" evidence="2">
    <location>
        <begin position="12"/>
        <end position="32"/>
    </location>
</feature>
<sequence length="285" mass="30618">MAARRDPYLWVHLAGLAAVPLFLELCLAGLATGRPVLPARAELAGVAITGIVPVVWMQWRRPFYIFSLVLLAIRPAELSLERRQLLPLFRSGLTKLLTLGGAVLAGFLLWQLYRLAPLAAESTPLAGQPHLVGLLVAALSFLGFNLFLQVPLSVLRVLLADEKQLADATPYEADAIATDFSIIGLRVNWILPEIADPVPASSPVPSQVPSQAPSKPEPIRPAQAMSASETFEQEAFEPEEPPAPPADSTDEPAPISATDTPIAMESEPIEPTSVTDPPVNESHEV</sequence>
<feature type="region of interest" description="Disordered" evidence="1">
    <location>
        <begin position="200"/>
        <end position="285"/>
    </location>
</feature>
<protein>
    <submittedName>
        <fullName evidence="3">Low-complexity tail membrane protein</fullName>
    </submittedName>
</protein>
<evidence type="ECO:0000256" key="1">
    <source>
        <dbReference type="SAM" id="MobiDB-lite"/>
    </source>
</evidence>
<feature type="transmembrane region" description="Helical" evidence="2">
    <location>
        <begin position="92"/>
        <end position="110"/>
    </location>
</feature>
<evidence type="ECO:0000313" key="3">
    <source>
        <dbReference type="EMBL" id="MBE9078820.1"/>
    </source>
</evidence>
<feature type="transmembrane region" description="Helical" evidence="2">
    <location>
        <begin position="39"/>
        <end position="57"/>
    </location>
</feature>
<evidence type="ECO:0000256" key="2">
    <source>
        <dbReference type="SAM" id="Phobius"/>
    </source>
</evidence>
<keyword evidence="2" id="KW-0472">Membrane</keyword>
<proteinExistence type="predicted"/>
<gene>
    <name evidence="3" type="ORF">IQ241_16215</name>
</gene>
<comment type="caution">
    <text evidence="3">The sequence shown here is derived from an EMBL/GenBank/DDBJ whole genome shotgun (WGS) entry which is preliminary data.</text>
</comment>
<dbReference type="Proteomes" id="UP000636505">
    <property type="component" value="Unassembled WGS sequence"/>
</dbReference>
<keyword evidence="4" id="KW-1185">Reference proteome</keyword>
<accession>A0A8J7A9R2</accession>
<reference evidence="3" key="1">
    <citation type="submission" date="2020-10" db="EMBL/GenBank/DDBJ databases">
        <authorList>
            <person name="Castelo-Branco R."/>
            <person name="Eusebio N."/>
            <person name="Adriana R."/>
            <person name="Vieira A."/>
            <person name="Brugerolle De Fraissinette N."/>
            <person name="Rezende De Castro R."/>
            <person name="Schneider M.P."/>
            <person name="Vasconcelos V."/>
            <person name="Leao P.N."/>
        </authorList>
    </citation>
    <scope>NUCLEOTIDE SEQUENCE</scope>
    <source>
        <strain evidence="3">LEGE 07310</strain>
    </source>
</reference>
<organism evidence="3 4">
    <name type="scientific">Vasconcelosia minhoensis LEGE 07310</name>
    <dbReference type="NCBI Taxonomy" id="915328"/>
    <lineage>
        <taxon>Bacteria</taxon>
        <taxon>Bacillati</taxon>
        <taxon>Cyanobacteriota</taxon>
        <taxon>Cyanophyceae</taxon>
        <taxon>Nodosilineales</taxon>
        <taxon>Cymatolegaceae</taxon>
        <taxon>Vasconcelosia</taxon>
        <taxon>Vasconcelosia minhoensis</taxon>
    </lineage>
</organism>
<evidence type="ECO:0000313" key="4">
    <source>
        <dbReference type="Proteomes" id="UP000636505"/>
    </source>
</evidence>
<name>A0A8J7A9R2_9CYAN</name>
<keyword evidence="2" id="KW-1133">Transmembrane helix</keyword>